<gene>
    <name evidence="5" type="ORF">M9458_007015</name>
</gene>
<feature type="region of interest" description="Disordered" evidence="4">
    <location>
        <begin position="33"/>
        <end position="57"/>
    </location>
</feature>
<keyword evidence="3" id="KW-0505">Motor protein</keyword>
<evidence type="ECO:0000256" key="4">
    <source>
        <dbReference type="SAM" id="MobiDB-lite"/>
    </source>
</evidence>
<keyword evidence="1" id="KW-0175">Coiled coil</keyword>
<comment type="caution">
    <text evidence="5">The sequence shown here is derived from an EMBL/GenBank/DDBJ whole genome shotgun (WGS) entry which is preliminary data.</text>
</comment>
<accession>A0ABD0RK43</accession>
<evidence type="ECO:0008006" key="7">
    <source>
        <dbReference type="Google" id="ProtNLM"/>
    </source>
</evidence>
<dbReference type="Gene3D" id="1.20.5.370">
    <property type="match status" value="1"/>
</dbReference>
<evidence type="ECO:0000313" key="6">
    <source>
        <dbReference type="Proteomes" id="UP001529510"/>
    </source>
</evidence>
<organism evidence="5 6">
    <name type="scientific">Cirrhinus mrigala</name>
    <name type="common">Mrigala</name>
    <dbReference type="NCBI Taxonomy" id="683832"/>
    <lineage>
        <taxon>Eukaryota</taxon>
        <taxon>Metazoa</taxon>
        <taxon>Chordata</taxon>
        <taxon>Craniata</taxon>
        <taxon>Vertebrata</taxon>
        <taxon>Euteleostomi</taxon>
        <taxon>Actinopterygii</taxon>
        <taxon>Neopterygii</taxon>
        <taxon>Teleostei</taxon>
        <taxon>Ostariophysi</taxon>
        <taxon>Cypriniformes</taxon>
        <taxon>Cyprinidae</taxon>
        <taxon>Labeoninae</taxon>
        <taxon>Labeonini</taxon>
        <taxon>Cirrhinus</taxon>
    </lineage>
</organism>
<dbReference type="AlphaFoldDB" id="A0ABD0RK43"/>
<keyword evidence="6" id="KW-1185">Reference proteome</keyword>
<feature type="non-terminal residue" evidence="5">
    <location>
        <position position="1"/>
    </location>
</feature>
<dbReference type="FunFam" id="1.20.5.370:FF:000001">
    <property type="entry name" value="Myosin heavy chain"/>
    <property type="match status" value="1"/>
</dbReference>
<dbReference type="GO" id="GO:0016459">
    <property type="term" value="C:myosin complex"/>
    <property type="evidence" value="ECO:0007669"/>
    <property type="project" value="UniProtKB-KW"/>
</dbReference>
<dbReference type="Proteomes" id="UP001529510">
    <property type="component" value="Unassembled WGS sequence"/>
</dbReference>
<name>A0ABD0RK43_CIRMR</name>
<dbReference type="InterPro" id="IPR014751">
    <property type="entry name" value="XRCC4-like_C"/>
</dbReference>
<sequence length="57" mass="6584">EQEDMKEQLAMSERKSLLMQAEIEELRAAVEQTERSRKIAEQELTDASERVGLLHAQ</sequence>
<proteinExistence type="predicted"/>
<evidence type="ECO:0000313" key="5">
    <source>
        <dbReference type="EMBL" id="KAL0198475.1"/>
    </source>
</evidence>
<protein>
    <recommendedName>
        <fullName evidence="7">Myosin heavy chain</fullName>
    </recommendedName>
</protein>
<evidence type="ECO:0000256" key="3">
    <source>
        <dbReference type="ARBA" id="ARBA00023175"/>
    </source>
</evidence>
<reference evidence="5 6" key="1">
    <citation type="submission" date="2024-05" db="EMBL/GenBank/DDBJ databases">
        <title>Genome sequencing and assembly of Indian major carp, Cirrhinus mrigala (Hamilton, 1822).</title>
        <authorList>
            <person name="Mohindra V."/>
            <person name="Chowdhury L.M."/>
            <person name="Lal K."/>
            <person name="Jena J.K."/>
        </authorList>
    </citation>
    <scope>NUCLEOTIDE SEQUENCE [LARGE SCALE GENOMIC DNA]</scope>
    <source>
        <strain evidence="5">CM1030</strain>
        <tissue evidence="5">Blood</tissue>
    </source>
</reference>
<feature type="non-terminal residue" evidence="5">
    <location>
        <position position="57"/>
    </location>
</feature>
<keyword evidence="2" id="KW-0518">Myosin</keyword>
<evidence type="ECO:0000256" key="1">
    <source>
        <dbReference type="ARBA" id="ARBA00023054"/>
    </source>
</evidence>
<evidence type="ECO:0000256" key="2">
    <source>
        <dbReference type="ARBA" id="ARBA00023123"/>
    </source>
</evidence>
<dbReference type="EMBL" id="JAMKFB020000003">
    <property type="protein sequence ID" value="KAL0198475.1"/>
    <property type="molecule type" value="Genomic_DNA"/>
</dbReference>